<evidence type="ECO:0000256" key="1">
    <source>
        <dbReference type="SAM" id="Phobius"/>
    </source>
</evidence>
<keyword evidence="3" id="KW-0645">Protease</keyword>
<dbReference type="eggNOG" id="COG1266">
    <property type="taxonomic scope" value="Bacteria"/>
</dbReference>
<evidence type="ECO:0000313" key="4">
    <source>
        <dbReference type="Proteomes" id="UP000003835"/>
    </source>
</evidence>
<feature type="transmembrane region" description="Helical" evidence="1">
    <location>
        <begin position="76"/>
        <end position="100"/>
    </location>
</feature>
<keyword evidence="1" id="KW-1133">Transmembrane helix</keyword>
<dbReference type="GO" id="GO:0004175">
    <property type="term" value="F:endopeptidase activity"/>
    <property type="evidence" value="ECO:0007669"/>
    <property type="project" value="UniProtKB-ARBA"/>
</dbReference>
<keyword evidence="1" id="KW-0472">Membrane</keyword>
<dbReference type="PANTHER" id="PTHR43592:SF20">
    <property type="entry name" value="ALPHA_BETA-HYDROLASES SUPERFAMILY PROTEIN"/>
    <property type="match status" value="1"/>
</dbReference>
<organism evidence="3 4">
    <name type="scientific">Coleofasciculus chthonoplastes PCC 7420</name>
    <dbReference type="NCBI Taxonomy" id="118168"/>
    <lineage>
        <taxon>Bacteria</taxon>
        <taxon>Bacillati</taxon>
        <taxon>Cyanobacteriota</taxon>
        <taxon>Cyanophyceae</taxon>
        <taxon>Coleofasciculales</taxon>
        <taxon>Coleofasciculaceae</taxon>
        <taxon>Coleofasciculus</taxon>
    </lineage>
</organism>
<dbReference type="RefSeq" id="WP_006102636.1">
    <property type="nucleotide sequence ID" value="NZ_DS989855.1"/>
</dbReference>
<keyword evidence="1" id="KW-0812">Transmembrane</keyword>
<feature type="transmembrane region" description="Helical" evidence="1">
    <location>
        <begin position="195"/>
        <end position="215"/>
    </location>
</feature>
<dbReference type="STRING" id="118168.MC7420_5752"/>
<dbReference type="PANTHER" id="PTHR43592">
    <property type="entry name" value="CAAX AMINO TERMINAL PROTEASE"/>
    <property type="match status" value="1"/>
</dbReference>
<dbReference type="AlphaFoldDB" id="B4VVI2"/>
<dbReference type="EMBL" id="DS989855">
    <property type="protein sequence ID" value="EDX73872.1"/>
    <property type="molecule type" value="Genomic_DNA"/>
</dbReference>
<keyword evidence="4" id="KW-1185">Reference proteome</keyword>
<accession>B4VVI2</accession>
<feature type="transmembrane region" description="Helical" evidence="1">
    <location>
        <begin position="168"/>
        <end position="188"/>
    </location>
</feature>
<protein>
    <submittedName>
        <fullName evidence="3">CAAX amino terminal protease family</fullName>
    </submittedName>
</protein>
<dbReference type="GO" id="GO:0006508">
    <property type="term" value="P:proteolysis"/>
    <property type="evidence" value="ECO:0007669"/>
    <property type="project" value="UniProtKB-KW"/>
</dbReference>
<name>B4VVI2_9CYAN</name>
<dbReference type="HOGENOM" id="CLU_062525_0_0_3"/>
<dbReference type="InterPro" id="IPR003675">
    <property type="entry name" value="Rce1/LyrA-like_dom"/>
</dbReference>
<feature type="domain" description="CAAX prenyl protease 2/Lysostaphin resistance protein A-like" evidence="2">
    <location>
        <begin position="113"/>
        <end position="205"/>
    </location>
</feature>
<evidence type="ECO:0000313" key="3">
    <source>
        <dbReference type="EMBL" id="EDX73872.1"/>
    </source>
</evidence>
<feature type="transmembrane region" description="Helical" evidence="1">
    <location>
        <begin position="235"/>
        <end position="252"/>
    </location>
</feature>
<evidence type="ECO:0000259" key="2">
    <source>
        <dbReference type="Pfam" id="PF02517"/>
    </source>
</evidence>
<dbReference type="Pfam" id="PF02517">
    <property type="entry name" value="Rce1-like"/>
    <property type="match status" value="1"/>
</dbReference>
<sequence>MRLGLFVFTLGLFWLPLAAPIYLLLDDSNLVTILTMALLFGEFLGLLQVWGRFVYGEPQLLKQYGLYISRRNGIDWLNGLSIGLLFTLSLFALEGGLGWLTFQPPPEQLGRIILEGLVSALGIGLAEELVFRGWLLDELERDYSHKLSLWADALIFATLHFLKPLGEIIRTLPGFPGLVLLGLTLVWAKRGQGRLGLPIGLHAGLVWGYYIINVGQLVQYSGQVSPWITGVDSNPIAGVMGLAFLMVLALWIRARAVN</sequence>
<dbReference type="GO" id="GO:0080120">
    <property type="term" value="P:CAAX-box protein maturation"/>
    <property type="evidence" value="ECO:0007669"/>
    <property type="project" value="UniProtKB-ARBA"/>
</dbReference>
<reference evidence="3 4" key="1">
    <citation type="submission" date="2008-07" db="EMBL/GenBank/DDBJ databases">
        <authorList>
            <person name="Tandeau de Marsac N."/>
            <person name="Ferriera S."/>
            <person name="Johnson J."/>
            <person name="Kravitz S."/>
            <person name="Beeson K."/>
            <person name="Sutton G."/>
            <person name="Rogers Y.-H."/>
            <person name="Friedman R."/>
            <person name="Frazier M."/>
            <person name="Venter J.C."/>
        </authorList>
    </citation>
    <scope>NUCLEOTIDE SEQUENCE [LARGE SCALE GENOMIC DNA]</scope>
    <source>
        <strain evidence="3 4">PCC 7420</strain>
    </source>
</reference>
<keyword evidence="3" id="KW-0378">Hydrolase</keyword>
<proteinExistence type="predicted"/>
<gene>
    <name evidence="3" type="ORF">MC7420_5752</name>
</gene>
<dbReference type="Proteomes" id="UP000003835">
    <property type="component" value="Unassembled WGS sequence"/>
</dbReference>
<feature type="transmembrane region" description="Helical" evidence="1">
    <location>
        <begin position="30"/>
        <end position="55"/>
    </location>
</feature>